<sequence length="259" mass="27631">MKTSSSTAMPLAIALVASHASASLSLRSPSSLINVSALRDLGSSDDLSSSCLQDMTIVESNQALSISLKSSMEQAHKDLVAGSTKYCTAKQANDATTDVEISCIINYNEFTMGYQDECTSISNFNSLYSPVNLMLTCSYTGDEIENDGRIGLEMQLINIPSCVSQSCDAGIIYTALGKSLNSSSSSVFPMADSLDCRIDYDSIDINVVPQLQSEAQKTFSSDKEGGISEDASISIGPRKGNLSVLLLTGILSYHLYFSL</sequence>
<keyword evidence="1" id="KW-0732">Signal</keyword>
<feature type="signal peptide" evidence="1">
    <location>
        <begin position="1"/>
        <end position="22"/>
    </location>
</feature>
<dbReference type="AlphaFoldDB" id="A0A7S3V7G0"/>
<organism evidence="2">
    <name type="scientific">Chaetoceros debilis</name>
    <dbReference type="NCBI Taxonomy" id="122233"/>
    <lineage>
        <taxon>Eukaryota</taxon>
        <taxon>Sar</taxon>
        <taxon>Stramenopiles</taxon>
        <taxon>Ochrophyta</taxon>
        <taxon>Bacillariophyta</taxon>
        <taxon>Coscinodiscophyceae</taxon>
        <taxon>Chaetocerotophycidae</taxon>
        <taxon>Chaetocerotales</taxon>
        <taxon>Chaetocerotaceae</taxon>
        <taxon>Chaetoceros</taxon>
    </lineage>
</organism>
<proteinExistence type="predicted"/>
<accession>A0A7S3V7G0</accession>
<evidence type="ECO:0000313" key="2">
    <source>
        <dbReference type="EMBL" id="CAE0462410.1"/>
    </source>
</evidence>
<protein>
    <submittedName>
        <fullName evidence="2">Uncharacterized protein</fullName>
    </submittedName>
</protein>
<gene>
    <name evidence="2" type="ORF">CDEB00056_LOCUS7251</name>
</gene>
<dbReference type="EMBL" id="HBIO01009425">
    <property type="protein sequence ID" value="CAE0462410.1"/>
    <property type="molecule type" value="Transcribed_RNA"/>
</dbReference>
<evidence type="ECO:0000256" key="1">
    <source>
        <dbReference type="SAM" id="SignalP"/>
    </source>
</evidence>
<feature type="chain" id="PRO_5031159921" evidence="1">
    <location>
        <begin position="23"/>
        <end position="259"/>
    </location>
</feature>
<name>A0A7S3V7G0_9STRA</name>
<reference evidence="2" key="1">
    <citation type="submission" date="2021-01" db="EMBL/GenBank/DDBJ databases">
        <authorList>
            <person name="Corre E."/>
            <person name="Pelletier E."/>
            <person name="Niang G."/>
            <person name="Scheremetjew M."/>
            <person name="Finn R."/>
            <person name="Kale V."/>
            <person name="Holt S."/>
            <person name="Cochrane G."/>
            <person name="Meng A."/>
            <person name="Brown T."/>
            <person name="Cohen L."/>
        </authorList>
    </citation>
    <scope>NUCLEOTIDE SEQUENCE</scope>
    <source>
        <strain evidence="2">MM31A-1</strain>
    </source>
</reference>